<dbReference type="EMBL" id="HBGZ01026581">
    <property type="protein sequence ID" value="CAD9622770.1"/>
    <property type="molecule type" value="Transcribed_RNA"/>
</dbReference>
<sequence length="283" mass="31563">MHKMAANEANVNQNIAAQNEQAGQIDVDEDPNMVQWRGNLVTEKEAKALRHVFDNLQDHFGHQRPDPRIRFSANLTYPGHGPMWVGDLDFMYDINGDHCSLAYFGMDVCVDLTSKLIHKHGQPMMKDYGKTWLYVYLPQLTLDKVISYVKAGTGYDVSTEGTVYDPNRNLVAIKAKLHHESEQPKPSFWVVKDKDASASASAYGKDISFTRVGSIQEVNAQPHQQHVHRGVGIFSVSIEVEGTPNFKPTPGAGDEAKLTFTLVSVRTWGITDYVAPIVYASSK</sequence>
<accession>A0A7S2PW34</accession>
<name>A0A7S2PW34_9STRA</name>
<organism evidence="1">
    <name type="scientific">Skeletonema marinoi</name>
    <dbReference type="NCBI Taxonomy" id="267567"/>
    <lineage>
        <taxon>Eukaryota</taxon>
        <taxon>Sar</taxon>
        <taxon>Stramenopiles</taxon>
        <taxon>Ochrophyta</taxon>
        <taxon>Bacillariophyta</taxon>
        <taxon>Coscinodiscophyceae</taxon>
        <taxon>Thalassiosirophycidae</taxon>
        <taxon>Thalassiosirales</taxon>
        <taxon>Skeletonemataceae</taxon>
        <taxon>Skeletonema</taxon>
        <taxon>Skeletonema marinoi-dohrnii complex</taxon>
    </lineage>
</organism>
<evidence type="ECO:0000313" key="1">
    <source>
        <dbReference type="EMBL" id="CAD9622770.1"/>
    </source>
</evidence>
<proteinExistence type="predicted"/>
<protein>
    <submittedName>
        <fullName evidence="1">Uncharacterized protein</fullName>
    </submittedName>
</protein>
<dbReference type="AlphaFoldDB" id="A0A7S2PW34"/>
<reference evidence="1" key="1">
    <citation type="submission" date="2021-01" db="EMBL/GenBank/DDBJ databases">
        <authorList>
            <person name="Corre E."/>
            <person name="Pelletier E."/>
            <person name="Niang G."/>
            <person name="Scheremetjew M."/>
            <person name="Finn R."/>
            <person name="Kale V."/>
            <person name="Holt S."/>
            <person name="Cochrane G."/>
            <person name="Meng A."/>
            <person name="Brown T."/>
            <person name="Cohen L."/>
        </authorList>
    </citation>
    <scope>NUCLEOTIDE SEQUENCE</scope>
    <source>
        <strain evidence="1">SM1012Den-03</strain>
    </source>
</reference>
<gene>
    <name evidence="1" type="ORF">SMAR0320_LOCUS18877</name>
</gene>